<organism evidence="2 3">
    <name type="scientific">Popillia japonica</name>
    <name type="common">Japanese beetle</name>
    <dbReference type="NCBI Taxonomy" id="7064"/>
    <lineage>
        <taxon>Eukaryota</taxon>
        <taxon>Metazoa</taxon>
        <taxon>Ecdysozoa</taxon>
        <taxon>Arthropoda</taxon>
        <taxon>Hexapoda</taxon>
        <taxon>Insecta</taxon>
        <taxon>Pterygota</taxon>
        <taxon>Neoptera</taxon>
        <taxon>Endopterygota</taxon>
        <taxon>Coleoptera</taxon>
        <taxon>Polyphaga</taxon>
        <taxon>Scarabaeiformia</taxon>
        <taxon>Scarabaeidae</taxon>
        <taxon>Rutelinae</taxon>
        <taxon>Popillia</taxon>
    </lineage>
</organism>
<comment type="caution">
    <text evidence="2">The sequence shown here is derived from an EMBL/GenBank/DDBJ whole genome shotgun (WGS) entry which is preliminary data.</text>
</comment>
<accession>A0AAW1ICS7</accession>
<reference evidence="2 3" key="1">
    <citation type="journal article" date="2024" name="BMC Genomics">
        <title>De novo assembly and annotation of Popillia japonica's genome with initial clues to its potential as an invasive pest.</title>
        <authorList>
            <person name="Cucini C."/>
            <person name="Boschi S."/>
            <person name="Funari R."/>
            <person name="Cardaioli E."/>
            <person name="Iannotti N."/>
            <person name="Marturano G."/>
            <person name="Paoli F."/>
            <person name="Bruttini M."/>
            <person name="Carapelli A."/>
            <person name="Frati F."/>
            <person name="Nardi F."/>
        </authorList>
    </citation>
    <scope>NUCLEOTIDE SEQUENCE [LARGE SCALE GENOMIC DNA]</scope>
    <source>
        <strain evidence="2">DMR45628</strain>
    </source>
</reference>
<evidence type="ECO:0000313" key="2">
    <source>
        <dbReference type="EMBL" id="KAK9687057.1"/>
    </source>
</evidence>
<dbReference type="Proteomes" id="UP001458880">
    <property type="component" value="Unassembled WGS sequence"/>
</dbReference>
<proteinExistence type="predicted"/>
<dbReference type="AlphaFoldDB" id="A0AAW1ICS7"/>
<evidence type="ECO:0000256" key="1">
    <source>
        <dbReference type="SAM" id="MobiDB-lite"/>
    </source>
</evidence>
<protein>
    <submittedName>
        <fullName evidence="2">Uncharacterized protein</fullName>
    </submittedName>
</protein>
<name>A0AAW1ICS7_POPJA</name>
<keyword evidence="3" id="KW-1185">Reference proteome</keyword>
<evidence type="ECO:0000313" key="3">
    <source>
        <dbReference type="Proteomes" id="UP001458880"/>
    </source>
</evidence>
<feature type="compositionally biased region" description="Basic residues" evidence="1">
    <location>
        <begin position="40"/>
        <end position="52"/>
    </location>
</feature>
<gene>
    <name evidence="2" type="ORF">QE152_g36730</name>
</gene>
<sequence>MVPGPLGPLPSPATKPRIFREYLHAPLPKSQKEKPSAAAYKKRQRSRSRSRSKSKERCVTTEEVAKTYTGLDRTIAEEFIDMCESRNNSLCSSETSCQSCCQCSSQGTCQLCSSNSEANSREYLVDNK</sequence>
<dbReference type="EMBL" id="JASPKY010000664">
    <property type="protein sequence ID" value="KAK9687057.1"/>
    <property type="molecule type" value="Genomic_DNA"/>
</dbReference>
<feature type="compositionally biased region" description="Pro residues" evidence="1">
    <location>
        <begin position="1"/>
        <end position="13"/>
    </location>
</feature>
<feature type="region of interest" description="Disordered" evidence="1">
    <location>
        <begin position="1"/>
        <end position="58"/>
    </location>
</feature>